<dbReference type="Pfam" id="PF00067">
    <property type="entry name" value="p450"/>
    <property type="match status" value="1"/>
</dbReference>
<dbReference type="InterPro" id="IPR001128">
    <property type="entry name" value="Cyt_P450"/>
</dbReference>
<dbReference type="GO" id="GO:0006707">
    <property type="term" value="P:cholesterol catabolic process"/>
    <property type="evidence" value="ECO:0007669"/>
    <property type="project" value="Ensembl"/>
</dbReference>
<evidence type="ECO:0000256" key="3">
    <source>
        <dbReference type="ARBA" id="ARBA00022617"/>
    </source>
</evidence>
<gene>
    <name evidence="11" type="primary">CYP27A1</name>
</gene>
<reference evidence="11 12" key="1">
    <citation type="journal article" date="2019" name="Proc. Natl. Acad. Sci. U.S.A.">
        <title>Regulatory changes in pterin and carotenoid genes underlie balanced color polymorphisms in the wall lizard.</title>
        <authorList>
            <person name="Andrade P."/>
            <person name="Pinho C."/>
            <person name="Perez I de Lanuza G."/>
            <person name="Afonso S."/>
            <person name="Brejcha J."/>
            <person name="Rubin C.J."/>
            <person name="Wallerman O."/>
            <person name="Pereira P."/>
            <person name="Sabatino S.J."/>
            <person name="Bellati A."/>
            <person name="Pellitteri-Rosa D."/>
            <person name="Bosakova Z."/>
            <person name="Bunikis I."/>
            <person name="Carretero M.A."/>
            <person name="Feiner N."/>
            <person name="Marsik P."/>
            <person name="Pauperio F."/>
            <person name="Salvi D."/>
            <person name="Soler L."/>
            <person name="While G.M."/>
            <person name="Uller T."/>
            <person name="Font E."/>
            <person name="Andersson L."/>
            <person name="Carneiro M."/>
        </authorList>
    </citation>
    <scope>NUCLEOTIDE SEQUENCE</scope>
</reference>
<dbReference type="GO" id="GO:0005506">
    <property type="term" value="F:iron ion binding"/>
    <property type="evidence" value="ECO:0007669"/>
    <property type="project" value="InterPro"/>
</dbReference>
<organism evidence="11 12">
    <name type="scientific">Podarcis muralis</name>
    <name type="common">Wall lizard</name>
    <name type="synonym">Lacerta muralis</name>
    <dbReference type="NCBI Taxonomy" id="64176"/>
    <lineage>
        <taxon>Eukaryota</taxon>
        <taxon>Metazoa</taxon>
        <taxon>Chordata</taxon>
        <taxon>Craniata</taxon>
        <taxon>Vertebrata</taxon>
        <taxon>Euteleostomi</taxon>
        <taxon>Lepidosauria</taxon>
        <taxon>Squamata</taxon>
        <taxon>Bifurcata</taxon>
        <taxon>Unidentata</taxon>
        <taxon>Episquamata</taxon>
        <taxon>Laterata</taxon>
        <taxon>Lacertibaenia</taxon>
        <taxon>Lacertidae</taxon>
        <taxon>Podarcis</taxon>
    </lineage>
</organism>
<dbReference type="GeneTree" id="ENSGT00950000182905"/>
<dbReference type="Ensembl" id="ENSPMRT00000031005.1">
    <property type="protein sequence ID" value="ENSPMRP00000029232.1"/>
    <property type="gene ID" value="ENSPMRG00000018895.1"/>
</dbReference>
<dbReference type="GO" id="GO:0031073">
    <property type="term" value="F:cholesterol 26-hydroxylase activity"/>
    <property type="evidence" value="ECO:0007669"/>
    <property type="project" value="Ensembl"/>
</dbReference>
<feature type="compositionally biased region" description="Low complexity" evidence="10">
    <location>
        <begin position="65"/>
        <end position="86"/>
    </location>
</feature>
<evidence type="ECO:0000256" key="10">
    <source>
        <dbReference type="SAM" id="MobiDB-lite"/>
    </source>
</evidence>
<dbReference type="InterPro" id="IPR017972">
    <property type="entry name" value="Cyt_P450_CS"/>
</dbReference>
<comment type="cofactor">
    <cofactor evidence="1 8">
        <name>heme</name>
        <dbReference type="ChEBI" id="CHEBI:30413"/>
    </cofactor>
</comment>
<evidence type="ECO:0000256" key="6">
    <source>
        <dbReference type="ARBA" id="ARBA00023004"/>
    </source>
</evidence>
<dbReference type="GO" id="GO:0071375">
    <property type="term" value="P:cellular response to peptide hormone stimulus"/>
    <property type="evidence" value="ECO:0007669"/>
    <property type="project" value="TreeGrafter"/>
</dbReference>
<keyword evidence="5 9" id="KW-0560">Oxidoreductase</keyword>
<keyword evidence="6 8" id="KW-0408">Iron</keyword>
<evidence type="ECO:0000256" key="2">
    <source>
        <dbReference type="ARBA" id="ARBA00010617"/>
    </source>
</evidence>
<dbReference type="SUPFAM" id="SSF48264">
    <property type="entry name" value="Cytochrome P450"/>
    <property type="match status" value="1"/>
</dbReference>
<sequence length="620" mass="70185">MCSGYFASALFRNHPLQSTIAYRLQRRRAQLGTKVSCLLNFEKRVCIYLSRKISFSCNTRAAPGSSSSSSSPSLGQSRPAGPSLSSPSPPPPDFQSAGAMAKLGGFSGRLLRRCLGSQPGSPCPDLACRSASSAAEAASVSRQEERLKRPEELPGPGILGSIYWLFVRGYLLHTHRLQVISRKKYGPIWQSRFGPYVNINIGSPEVLEQLLRQEGKYPIRSDMALWKEHRDVRHLAYGPFTEDGERWHRLRQVLNKRMLKPTEAVLYAGAINEVVSDLMVFLENERKKSPSGMVVQDMASVLYRFALEGISYILFETRIGCLEKQIPAETQNFIHAIGYMLKNSIFATILPKWTRDVLPFWNRYLQGWDTIFAFGKKLIDQKMLEVEKSLEKGEVVSGYLTYLLSSGRISHEEIYGSIAELLLAGVDTTSNTLSWAMYHLARDMEVQEALYQELISVVPEDQIPEAKDLTRMPLLKAVIKETLRLYPVVPTNARIIAEDDVVVGGYKFPRDTLFVLAHYALSHDESSFPEPEHFLPRRWLRDQRDLPPHPFSSIPFGYGVRACLGRRIAELEMHLALARLIRIFLIRPGPRCTEVKPLSRIVLVPDRPIDLELLDRRTKL</sequence>
<keyword evidence="7 9" id="KW-0503">Monooxygenase</keyword>
<keyword evidence="3 8" id="KW-0349">Heme</keyword>
<dbReference type="PANTHER" id="PTHR24279:SF123">
    <property type="entry name" value="CYTOCHROME P450 FAMILY 27 SUBFAMILY A MEMBER 1"/>
    <property type="match status" value="1"/>
</dbReference>
<evidence type="ECO:0000313" key="11">
    <source>
        <dbReference type="Ensembl" id="ENSPMRP00000029232.1"/>
    </source>
</evidence>
<dbReference type="PRINTS" id="PR00385">
    <property type="entry name" value="P450"/>
</dbReference>
<dbReference type="PANTHER" id="PTHR24279">
    <property type="entry name" value="CYTOCHROME P450"/>
    <property type="match status" value="1"/>
</dbReference>
<dbReference type="GO" id="GO:0020037">
    <property type="term" value="F:heme binding"/>
    <property type="evidence" value="ECO:0007669"/>
    <property type="project" value="Ensembl"/>
</dbReference>
<evidence type="ECO:0000256" key="4">
    <source>
        <dbReference type="ARBA" id="ARBA00022723"/>
    </source>
</evidence>
<dbReference type="InterPro" id="IPR036396">
    <property type="entry name" value="Cyt_P450_sf"/>
</dbReference>
<dbReference type="GO" id="GO:0006700">
    <property type="term" value="P:C21-steroid hormone biosynthetic process"/>
    <property type="evidence" value="ECO:0007669"/>
    <property type="project" value="TreeGrafter"/>
</dbReference>
<proteinExistence type="inferred from homology"/>
<dbReference type="OMA" id="GPQTHVN"/>
<dbReference type="PRINTS" id="PR00463">
    <property type="entry name" value="EP450I"/>
</dbReference>
<dbReference type="FunFam" id="1.10.630.10:FF:000006">
    <property type="entry name" value="Cytochrome P450 302a1, mitochondrial"/>
    <property type="match status" value="1"/>
</dbReference>
<dbReference type="GO" id="GO:0006704">
    <property type="term" value="P:glucocorticoid biosynthetic process"/>
    <property type="evidence" value="ECO:0007669"/>
    <property type="project" value="TreeGrafter"/>
</dbReference>
<dbReference type="InterPro" id="IPR002401">
    <property type="entry name" value="Cyt_P450_E_grp-I"/>
</dbReference>
<accession>A0A670K2P1</accession>
<name>A0A670K2P1_PODMU</name>
<evidence type="ECO:0000256" key="5">
    <source>
        <dbReference type="ARBA" id="ARBA00023002"/>
    </source>
</evidence>
<evidence type="ECO:0000256" key="1">
    <source>
        <dbReference type="ARBA" id="ARBA00001971"/>
    </source>
</evidence>
<dbReference type="GO" id="GO:0006699">
    <property type="term" value="P:bile acid biosynthetic process"/>
    <property type="evidence" value="ECO:0007669"/>
    <property type="project" value="Ensembl"/>
</dbReference>
<evidence type="ECO:0000256" key="9">
    <source>
        <dbReference type="RuleBase" id="RU000461"/>
    </source>
</evidence>
<dbReference type="Proteomes" id="UP000472272">
    <property type="component" value="Chromosome 1"/>
</dbReference>
<evidence type="ECO:0000256" key="7">
    <source>
        <dbReference type="ARBA" id="ARBA00023033"/>
    </source>
</evidence>
<dbReference type="PROSITE" id="PS00086">
    <property type="entry name" value="CYTOCHROME_P450"/>
    <property type="match status" value="1"/>
</dbReference>
<evidence type="ECO:0000256" key="8">
    <source>
        <dbReference type="PIRSR" id="PIRSR602401-1"/>
    </source>
</evidence>
<feature type="binding site" description="axial binding residue" evidence="8">
    <location>
        <position position="563"/>
    </location>
    <ligand>
        <name>heme</name>
        <dbReference type="ChEBI" id="CHEBI:30413"/>
    </ligand>
    <ligandPart>
        <name>Fe</name>
        <dbReference type="ChEBI" id="CHEBI:18248"/>
    </ligandPart>
</feature>
<keyword evidence="12" id="KW-1185">Reference proteome</keyword>
<dbReference type="GO" id="GO:0030343">
    <property type="term" value="F:vitamin D3 25-hydroxylase activity"/>
    <property type="evidence" value="ECO:0007669"/>
    <property type="project" value="Ensembl"/>
</dbReference>
<dbReference type="AlphaFoldDB" id="A0A670K2P1"/>
<dbReference type="Gene3D" id="1.10.630.10">
    <property type="entry name" value="Cytochrome P450"/>
    <property type="match status" value="1"/>
</dbReference>
<reference evidence="11" key="3">
    <citation type="submission" date="2025-09" db="UniProtKB">
        <authorList>
            <consortium name="Ensembl"/>
        </authorList>
    </citation>
    <scope>IDENTIFICATION</scope>
</reference>
<keyword evidence="4 8" id="KW-0479">Metal-binding</keyword>
<evidence type="ECO:0000313" key="12">
    <source>
        <dbReference type="Proteomes" id="UP000472272"/>
    </source>
</evidence>
<feature type="region of interest" description="Disordered" evidence="10">
    <location>
        <begin position="63"/>
        <end position="98"/>
    </location>
</feature>
<comment type="similarity">
    <text evidence="2 9">Belongs to the cytochrome P450 family.</text>
</comment>
<dbReference type="GO" id="GO:0047748">
    <property type="term" value="F:cholestanetetraol 26-dehydrogenase activity"/>
    <property type="evidence" value="ECO:0007669"/>
    <property type="project" value="Ensembl"/>
</dbReference>
<dbReference type="GO" id="GO:0005743">
    <property type="term" value="C:mitochondrial inner membrane"/>
    <property type="evidence" value="ECO:0007669"/>
    <property type="project" value="TreeGrafter"/>
</dbReference>
<reference evidence="11" key="2">
    <citation type="submission" date="2025-08" db="UniProtKB">
        <authorList>
            <consortium name="Ensembl"/>
        </authorList>
    </citation>
    <scope>IDENTIFICATION</scope>
</reference>
<dbReference type="InterPro" id="IPR050479">
    <property type="entry name" value="CYP11_CYP27_families"/>
</dbReference>
<protein>
    <submittedName>
        <fullName evidence="11">Cytochrome P450 family 27 subfamily A member 1</fullName>
    </submittedName>
</protein>
<dbReference type="GO" id="GO:0034650">
    <property type="term" value="P:cortisol metabolic process"/>
    <property type="evidence" value="ECO:0007669"/>
    <property type="project" value="TreeGrafter"/>
</dbReference>